<keyword evidence="3" id="KW-1185">Reference proteome</keyword>
<evidence type="ECO:0000259" key="1">
    <source>
        <dbReference type="Pfam" id="PF01797"/>
    </source>
</evidence>
<dbReference type="RefSeq" id="WP_068141794.1">
    <property type="nucleotide sequence ID" value="NZ_LWSJ01000074.1"/>
</dbReference>
<organism evidence="2 3">
    <name type="scientific">Roseimaritima ulvae</name>
    <dbReference type="NCBI Taxonomy" id="980254"/>
    <lineage>
        <taxon>Bacteria</taxon>
        <taxon>Pseudomonadati</taxon>
        <taxon>Planctomycetota</taxon>
        <taxon>Planctomycetia</taxon>
        <taxon>Pirellulales</taxon>
        <taxon>Pirellulaceae</taxon>
        <taxon>Roseimaritima</taxon>
    </lineage>
</organism>
<dbReference type="OrthoDB" id="274904at2"/>
<dbReference type="GO" id="GO:0006313">
    <property type="term" value="P:DNA transposition"/>
    <property type="evidence" value="ECO:0007669"/>
    <property type="project" value="InterPro"/>
</dbReference>
<protein>
    <submittedName>
        <fullName evidence="2">Transposase IS200 like protein</fullName>
    </submittedName>
</protein>
<dbReference type="Pfam" id="PF01797">
    <property type="entry name" value="Y1_Tnp"/>
    <property type="match status" value="1"/>
</dbReference>
<dbReference type="EMBL" id="CP042914">
    <property type="protein sequence ID" value="QEG42607.1"/>
    <property type="molecule type" value="Genomic_DNA"/>
</dbReference>
<sequence>MVHGYHVILPCYGFWLPNDPRGSWSDFVARWELVRFGRSTKSREQRRLIDLTEDERAQRELARAALLYPPVRLTGLQALSIAKGFATAAAKNGYSIWACSIMPEHVHLVIGRHTYKVEQLANLLKGAATRQLNEDHRHPLAECAKPGQRPPCMWASRQWKVYLDREEAIENAIAYVLDNPIKEGKQPQRWSWITPYTGLDAGWTTYH</sequence>
<reference evidence="2 3" key="1">
    <citation type="submission" date="2019-08" db="EMBL/GenBank/DDBJ databases">
        <title>Deep-cultivation of Planctomycetes and their phenomic and genomic characterization uncovers novel biology.</title>
        <authorList>
            <person name="Wiegand S."/>
            <person name="Jogler M."/>
            <person name="Boedeker C."/>
            <person name="Pinto D."/>
            <person name="Vollmers J."/>
            <person name="Rivas-Marin E."/>
            <person name="Kohn T."/>
            <person name="Peeters S.H."/>
            <person name="Heuer A."/>
            <person name="Rast P."/>
            <person name="Oberbeckmann S."/>
            <person name="Bunk B."/>
            <person name="Jeske O."/>
            <person name="Meyerdierks A."/>
            <person name="Storesund J.E."/>
            <person name="Kallscheuer N."/>
            <person name="Luecker S."/>
            <person name="Lage O.M."/>
            <person name="Pohl T."/>
            <person name="Merkel B.J."/>
            <person name="Hornburger P."/>
            <person name="Mueller R.-W."/>
            <person name="Bruemmer F."/>
            <person name="Labrenz M."/>
            <person name="Spormann A.M."/>
            <person name="Op den Camp H."/>
            <person name="Overmann J."/>
            <person name="Amann R."/>
            <person name="Jetten M.S.M."/>
            <person name="Mascher T."/>
            <person name="Medema M.H."/>
            <person name="Devos D.P."/>
            <person name="Kaster A.-K."/>
            <person name="Ovreas L."/>
            <person name="Rohde M."/>
            <person name="Galperin M.Y."/>
            <person name="Jogler C."/>
        </authorList>
    </citation>
    <scope>NUCLEOTIDE SEQUENCE [LARGE SCALE GENOMIC DNA]</scope>
    <source>
        <strain evidence="2 3">UC8</strain>
    </source>
</reference>
<feature type="domain" description="Transposase IS200-like" evidence="1">
    <location>
        <begin position="82"/>
        <end position="138"/>
    </location>
</feature>
<dbReference type="GO" id="GO:0003677">
    <property type="term" value="F:DNA binding"/>
    <property type="evidence" value="ECO:0007669"/>
    <property type="project" value="InterPro"/>
</dbReference>
<dbReference type="SUPFAM" id="SSF143422">
    <property type="entry name" value="Transposase IS200-like"/>
    <property type="match status" value="1"/>
</dbReference>
<dbReference type="InterPro" id="IPR002686">
    <property type="entry name" value="Transposase_17"/>
</dbReference>
<accession>A0A5B9QU70</accession>
<dbReference type="AlphaFoldDB" id="A0A5B9QU70"/>
<name>A0A5B9QU70_9BACT</name>
<evidence type="ECO:0000313" key="3">
    <source>
        <dbReference type="Proteomes" id="UP000325286"/>
    </source>
</evidence>
<dbReference type="GO" id="GO:0004803">
    <property type="term" value="F:transposase activity"/>
    <property type="evidence" value="ECO:0007669"/>
    <property type="project" value="InterPro"/>
</dbReference>
<evidence type="ECO:0000313" key="2">
    <source>
        <dbReference type="EMBL" id="QEG42607.1"/>
    </source>
</evidence>
<dbReference type="Gene3D" id="3.30.70.1290">
    <property type="entry name" value="Transposase IS200-like"/>
    <property type="match status" value="1"/>
</dbReference>
<dbReference type="InterPro" id="IPR036515">
    <property type="entry name" value="Transposase_17_sf"/>
</dbReference>
<gene>
    <name evidence="2" type="ORF">UC8_46490</name>
</gene>
<dbReference type="Proteomes" id="UP000325286">
    <property type="component" value="Chromosome"/>
</dbReference>
<proteinExistence type="predicted"/>
<dbReference type="KEGG" id="rul:UC8_46490"/>